<dbReference type="Proteomes" id="UP001163603">
    <property type="component" value="Chromosome 7"/>
</dbReference>
<keyword evidence="2" id="KW-1185">Reference proteome</keyword>
<proteinExistence type="predicted"/>
<accession>A0ACC0YF70</accession>
<comment type="caution">
    <text evidence="1">The sequence shown here is derived from an EMBL/GenBank/DDBJ whole genome shotgun (WGS) entry which is preliminary data.</text>
</comment>
<reference evidence="2" key="1">
    <citation type="journal article" date="2023" name="G3 (Bethesda)">
        <title>Genome assembly and association tests identify interacting loci associated with vigor, precocity, and sex in interspecific pistachio rootstocks.</title>
        <authorList>
            <person name="Palmer W."/>
            <person name="Jacygrad E."/>
            <person name="Sagayaradj S."/>
            <person name="Cavanaugh K."/>
            <person name="Han R."/>
            <person name="Bertier L."/>
            <person name="Beede B."/>
            <person name="Kafkas S."/>
            <person name="Golino D."/>
            <person name="Preece J."/>
            <person name="Michelmore R."/>
        </authorList>
    </citation>
    <scope>NUCLEOTIDE SEQUENCE [LARGE SCALE GENOMIC DNA]</scope>
</reference>
<sequence>MSATIKGLLKGLRFIAQLFEPKEPEMQIGLPTDVKHVSHIGWDGSSANPPSWMNGFKSVEEIAKEPSNSIVESKKPEKYLTPEGIQDSKNEKPKQKSRRKSSTGAPGSPLSSPKPGPDGTKQSKTIESAFDSPRGSQRSNLSLDSSSQDPAGLPKISRRKKPKQPSGSESGQKMKNKERQQMGSGLEANEEEKG</sequence>
<gene>
    <name evidence="1" type="ORF">Pint_25097</name>
</gene>
<evidence type="ECO:0000313" key="2">
    <source>
        <dbReference type="Proteomes" id="UP001163603"/>
    </source>
</evidence>
<organism evidence="1 2">
    <name type="scientific">Pistacia integerrima</name>
    <dbReference type="NCBI Taxonomy" id="434235"/>
    <lineage>
        <taxon>Eukaryota</taxon>
        <taxon>Viridiplantae</taxon>
        <taxon>Streptophyta</taxon>
        <taxon>Embryophyta</taxon>
        <taxon>Tracheophyta</taxon>
        <taxon>Spermatophyta</taxon>
        <taxon>Magnoliopsida</taxon>
        <taxon>eudicotyledons</taxon>
        <taxon>Gunneridae</taxon>
        <taxon>Pentapetalae</taxon>
        <taxon>rosids</taxon>
        <taxon>malvids</taxon>
        <taxon>Sapindales</taxon>
        <taxon>Anacardiaceae</taxon>
        <taxon>Pistacia</taxon>
    </lineage>
</organism>
<dbReference type="EMBL" id="CM047742">
    <property type="protein sequence ID" value="KAJ0034982.1"/>
    <property type="molecule type" value="Genomic_DNA"/>
</dbReference>
<evidence type="ECO:0000313" key="1">
    <source>
        <dbReference type="EMBL" id="KAJ0034982.1"/>
    </source>
</evidence>
<protein>
    <submittedName>
        <fullName evidence="1">Uncharacterized protein</fullName>
    </submittedName>
</protein>
<name>A0ACC0YF70_9ROSI</name>